<evidence type="ECO:0000313" key="1">
    <source>
        <dbReference type="EMBL" id="KAI9897849.1"/>
    </source>
</evidence>
<protein>
    <submittedName>
        <fullName evidence="1">Uncharacterized protein</fullName>
    </submittedName>
</protein>
<gene>
    <name evidence="1" type="ORF">N3K66_007705</name>
</gene>
<dbReference type="Proteomes" id="UP001163324">
    <property type="component" value="Chromosome 7"/>
</dbReference>
<sequence>MGWFHLATLVLPLVTSTTAAGASSDVDAYCSLIDDRIPGRVFYPSSETYDESLSSYYSGQESDIQPGCIFRPRSTAEVSEFMKLVTASDVDDGSKEELGKRRRRPRLAVRSGGHMIWAGAANVEGGITVDMREMRGVELSGDGSVARLGAGAVWSDVYRELVPRNLTVMGGRVTGIGVGGFITGGGIHFLARRHGWACDNVHGYEVVLANGTAVEATASSHEDLWLALKGGSGANFGVVTRVDVPTFRDAVHMWGGTVAFPYTPDVLAAQARAFSDFMREESFDDAAHMGLTLVFDGGSYAVADAMYYVEPTVRPRVYERFMEIQPQTADSMRLTNASALVDMSTGLLPPNTTSGQEAAVYEELFAAWEDGARALSGVEKMQLVLLLQPHPVTNGTNSLGLEAGRRDEVVGVVTGAYADAADDGEVQRVMEGVVAAQEGALRARGLLLEGWRYLNYADGSQDPIGGYGREVGERLRGVSRAYDPEGVFQEQVPGGFKLFT</sequence>
<dbReference type="EMBL" id="CM047946">
    <property type="protein sequence ID" value="KAI9897849.1"/>
    <property type="molecule type" value="Genomic_DNA"/>
</dbReference>
<reference evidence="1" key="1">
    <citation type="submission" date="2022-10" db="EMBL/GenBank/DDBJ databases">
        <title>Complete Genome of Trichothecium roseum strain YXFP-22015, a Plant Pathogen Isolated from Citrus.</title>
        <authorList>
            <person name="Wang Y."/>
            <person name="Zhu L."/>
        </authorList>
    </citation>
    <scope>NUCLEOTIDE SEQUENCE</scope>
    <source>
        <strain evidence="1">YXFP-22015</strain>
    </source>
</reference>
<accession>A0ACC0UWD9</accession>
<evidence type="ECO:0000313" key="2">
    <source>
        <dbReference type="Proteomes" id="UP001163324"/>
    </source>
</evidence>
<organism evidence="1 2">
    <name type="scientific">Trichothecium roseum</name>
    <dbReference type="NCBI Taxonomy" id="47278"/>
    <lineage>
        <taxon>Eukaryota</taxon>
        <taxon>Fungi</taxon>
        <taxon>Dikarya</taxon>
        <taxon>Ascomycota</taxon>
        <taxon>Pezizomycotina</taxon>
        <taxon>Sordariomycetes</taxon>
        <taxon>Hypocreomycetidae</taxon>
        <taxon>Hypocreales</taxon>
        <taxon>Hypocreales incertae sedis</taxon>
        <taxon>Trichothecium</taxon>
    </lineage>
</organism>
<keyword evidence="2" id="KW-1185">Reference proteome</keyword>
<proteinExistence type="predicted"/>
<name>A0ACC0UWD9_9HYPO</name>
<comment type="caution">
    <text evidence="1">The sequence shown here is derived from an EMBL/GenBank/DDBJ whole genome shotgun (WGS) entry which is preliminary data.</text>
</comment>